<evidence type="ECO:0000313" key="1">
    <source>
        <dbReference type="EMBL" id="KAJ8009457.1"/>
    </source>
</evidence>
<protein>
    <submittedName>
        <fullName evidence="1">Uncharacterized protein</fullName>
    </submittedName>
</protein>
<comment type="caution">
    <text evidence="1">The sequence shown here is derived from an EMBL/GenBank/DDBJ whole genome shotgun (WGS) entry which is preliminary data.</text>
</comment>
<reference evidence="1" key="1">
    <citation type="submission" date="2021-05" db="EMBL/GenBank/DDBJ databases">
        <authorList>
            <person name="Pan Q."/>
            <person name="Jouanno E."/>
            <person name="Zahm M."/>
            <person name="Klopp C."/>
            <person name="Cabau C."/>
            <person name="Louis A."/>
            <person name="Berthelot C."/>
            <person name="Parey E."/>
            <person name="Roest Crollius H."/>
            <person name="Montfort J."/>
            <person name="Robinson-Rechavi M."/>
            <person name="Bouchez O."/>
            <person name="Lampietro C."/>
            <person name="Lopez Roques C."/>
            <person name="Donnadieu C."/>
            <person name="Postlethwait J."/>
            <person name="Bobe J."/>
            <person name="Dillon D."/>
            <person name="Chandos A."/>
            <person name="von Hippel F."/>
            <person name="Guiguen Y."/>
        </authorList>
    </citation>
    <scope>NUCLEOTIDE SEQUENCE</scope>
    <source>
        <strain evidence="1">YG-Jan2019</strain>
    </source>
</reference>
<evidence type="ECO:0000313" key="2">
    <source>
        <dbReference type="Proteomes" id="UP001157502"/>
    </source>
</evidence>
<proteinExistence type="predicted"/>
<organism evidence="1 2">
    <name type="scientific">Dallia pectoralis</name>
    <name type="common">Alaska blackfish</name>
    <dbReference type="NCBI Taxonomy" id="75939"/>
    <lineage>
        <taxon>Eukaryota</taxon>
        <taxon>Metazoa</taxon>
        <taxon>Chordata</taxon>
        <taxon>Craniata</taxon>
        <taxon>Vertebrata</taxon>
        <taxon>Euteleostomi</taxon>
        <taxon>Actinopterygii</taxon>
        <taxon>Neopterygii</taxon>
        <taxon>Teleostei</taxon>
        <taxon>Protacanthopterygii</taxon>
        <taxon>Esociformes</taxon>
        <taxon>Umbridae</taxon>
        <taxon>Dallia</taxon>
    </lineage>
</organism>
<accession>A0ACC2H0Y2</accession>
<dbReference type="Proteomes" id="UP001157502">
    <property type="component" value="Chromosome 7"/>
</dbReference>
<name>A0ACC2H0Y2_DALPE</name>
<gene>
    <name evidence="1" type="ORF">DPEC_G00089080</name>
</gene>
<sequence length="180" mass="20841">MLPEYVMQLTSDHPQYSSIPINNIADLWLSIKPNSVIDKMSEKHSPPNPGKAFPPEFYYDTYSPLWQNRPRVYSFKLQWTQMNPNTVDRIVAYRLGIRQTGLPRWWEQEIPVEGTVTKGELITHNLTELIKPEAYEVRLTPITRFGEGDSTIRIITYSGEYTSRSCSDYYASTIGFVPFP</sequence>
<keyword evidence="2" id="KW-1185">Reference proteome</keyword>
<dbReference type="EMBL" id="CM055734">
    <property type="protein sequence ID" value="KAJ8009457.1"/>
    <property type="molecule type" value="Genomic_DNA"/>
</dbReference>